<dbReference type="PANTHER" id="PTHR15407">
    <property type="entry name" value="FUKUTIN-RELATED"/>
    <property type="match status" value="1"/>
</dbReference>
<evidence type="ECO:0000313" key="7">
    <source>
        <dbReference type="WBParaSite" id="MBELARI_LOCUS20741"/>
    </source>
</evidence>
<dbReference type="InterPro" id="IPR057641">
    <property type="entry name" value="W02B3_4_N"/>
</dbReference>
<reference evidence="7" key="1">
    <citation type="submission" date="2024-02" db="UniProtKB">
        <authorList>
            <consortium name="WormBaseParasite"/>
        </authorList>
    </citation>
    <scope>IDENTIFICATION</scope>
</reference>
<dbReference type="WBParaSite" id="MBELARI_LOCUS20741">
    <property type="protein sequence ID" value="MBELARI_LOCUS20741"/>
    <property type="gene ID" value="MBELARI_LOCUS20741"/>
</dbReference>
<keyword evidence="2" id="KW-0812">Transmembrane</keyword>
<dbReference type="AlphaFoldDB" id="A0AAF3F2G4"/>
<name>A0AAF3F2G4_9BILA</name>
<organism evidence="6 7">
    <name type="scientific">Mesorhabditis belari</name>
    <dbReference type="NCBI Taxonomy" id="2138241"/>
    <lineage>
        <taxon>Eukaryota</taxon>
        <taxon>Metazoa</taxon>
        <taxon>Ecdysozoa</taxon>
        <taxon>Nematoda</taxon>
        <taxon>Chromadorea</taxon>
        <taxon>Rhabditida</taxon>
        <taxon>Rhabditina</taxon>
        <taxon>Rhabditomorpha</taxon>
        <taxon>Rhabditoidea</taxon>
        <taxon>Rhabditidae</taxon>
        <taxon>Mesorhabditinae</taxon>
        <taxon>Mesorhabditis</taxon>
    </lineage>
</organism>
<sequence>MLTLVNRRLRISNDSNLRGERKLVKCHRILYDLNVTSGFYVIDIDFLTELHTNCATQPKSPLIMMLDKNLGHTLDKELFNRFQILPYENSSKKDYVQVQDGNVFRLLPKSISYLQIGAIHIPANIPQFLQFWKRSRRVDCKNVLARDEEELENRTIPLNGIKAIASVRDIFLSFGAFPFIHGGSLLGWYRECSLIPHTYDADFGVRIDEMSPSIQYYLRTLPKAADFALYRALGMLSDGYELTIYSWDFFFSIDIFGIYDEGDKSWCGGTSETLQKFRYYYPKIDDFCSADLLDHHFFIPCNVEGVLEAEYGKEWAKDFHTKAYGWSSSAKNVKHVGQWPAELKKDVYQIFLE</sequence>
<comment type="subcellular location">
    <subcellularLocation>
        <location evidence="1">Membrane</location>
        <topology evidence="1">Single-pass membrane protein</topology>
    </subcellularLocation>
</comment>
<keyword evidence="4" id="KW-0472">Membrane</keyword>
<evidence type="ECO:0000313" key="6">
    <source>
        <dbReference type="Proteomes" id="UP000887575"/>
    </source>
</evidence>
<evidence type="ECO:0000256" key="3">
    <source>
        <dbReference type="ARBA" id="ARBA00022989"/>
    </source>
</evidence>
<evidence type="ECO:0000256" key="1">
    <source>
        <dbReference type="ARBA" id="ARBA00004167"/>
    </source>
</evidence>
<feature type="domain" description="W02B3.4-like N-terminal" evidence="5">
    <location>
        <begin position="25"/>
        <end position="138"/>
    </location>
</feature>
<protein>
    <recommendedName>
        <fullName evidence="5">W02B3.4-like N-terminal domain-containing protein</fullName>
    </recommendedName>
</protein>
<keyword evidence="6" id="KW-1185">Reference proteome</keyword>
<dbReference type="InterPro" id="IPR009644">
    <property type="entry name" value="FKTN/MNN4/W02B3.4-1"/>
</dbReference>
<keyword evidence="3" id="KW-1133">Transmembrane helix</keyword>
<dbReference type="Pfam" id="PF24413">
    <property type="entry name" value="W02B3_4_N"/>
    <property type="match status" value="1"/>
</dbReference>
<evidence type="ECO:0000256" key="2">
    <source>
        <dbReference type="ARBA" id="ARBA00022692"/>
    </source>
</evidence>
<evidence type="ECO:0000256" key="4">
    <source>
        <dbReference type="ARBA" id="ARBA00023136"/>
    </source>
</evidence>
<proteinExistence type="predicted"/>
<dbReference type="GO" id="GO:0016020">
    <property type="term" value="C:membrane"/>
    <property type="evidence" value="ECO:0007669"/>
    <property type="project" value="UniProtKB-SubCell"/>
</dbReference>
<evidence type="ECO:0000259" key="5">
    <source>
        <dbReference type="Pfam" id="PF24413"/>
    </source>
</evidence>
<dbReference type="Proteomes" id="UP000887575">
    <property type="component" value="Unassembled WGS sequence"/>
</dbReference>
<accession>A0AAF3F2G4</accession>
<dbReference type="PANTHER" id="PTHR15407:SF28">
    <property type="entry name" value="RIBITOL-5-PHOSPHATE TRANSFERASE FKTN"/>
    <property type="match status" value="1"/>
</dbReference>